<gene>
    <name evidence="1" type="ORF">N7469_002269</name>
</gene>
<organism evidence="1 2">
    <name type="scientific">Penicillium citrinum</name>
    <dbReference type="NCBI Taxonomy" id="5077"/>
    <lineage>
        <taxon>Eukaryota</taxon>
        <taxon>Fungi</taxon>
        <taxon>Dikarya</taxon>
        <taxon>Ascomycota</taxon>
        <taxon>Pezizomycotina</taxon>
        <taxon>Eurotiomycetes</taxon>
        <taxon>Eurotiomycetidae</taxon>
        <taxon>Eurotiales</taxon>
        <taxon>Aspergillaceae</taxon>
        <taxon>Penicillium</taxon>
    </lineage>
</organism>
<dbReference type="GeneID" id="81380356"/>
<reference evidence="1" key="1">
    <citation type="submission" date="2022-11" db="EMBL/GenBank/DDBJ databases">
        <authorList>
            <person name="Petersen C."/>
        </authorList>
    </citation>
    <scope>NUCLEOTIDE SEQUENCE</scope>
    <source>
        <strain evidence="1">IBT 23319</strain>
    </source>
</reference>
<evidence type="ECO:0000313" key="1">
    <source>
        <dbReference type="EMBL" id="KAJ5240678.1"/>
    </source>
</evidence>
<sequence>MSNTPCESSIFLQAELIGQSTGRPNELSHSVKHMAARPSRSGLVMGSSHAALEAPAQRPVQSLIPSKKEAQCAAEVALQYFQNNLDEISSSELNDLYQIKQRFSGPS</sequence>
<dbReference type="Proteomes" id="UP001147733">
    <property type="component" value="Unassembled WGS sequence"/>
</dbReference>
<comment type="caution">
    <text evidence="1">The sequence shown here is derived from an EMBL/GenBank/DDBJ whole genome shotgun (WGS) entry which is preliminary data.</text>
</comment>
<accession>A0A9W9PA45</accession>
<dbReference type="AlphaFoldDB" id="A0A9W9PA45"/>
<evidence type="ECO:0000313" key="2">
    <source>
        <dbReference type="Proteomes" id="UP001147733"/>
    </source>
</evidence>
<dbReference type="OrthoDB" id="4370800at2759"/>
<protein>
    <submittedName>
        <fullName evidence="1">Uncharacterized protein</fullName>
    </submittedName>
</protein>
<name>A0A9W9PA45_PENCI</name>
<reference evidence="1" key="2">
    <citation type="journal article" date="2023" name="IMA Fungus">
        <title>Comparative genomic study of the Penicillium genus elucidates a diverse pangenome and 15 lateral gene transfer events.</title>
        <authorList>
            <person name="Petersen C."/>
            <person name="Sorensen T."/>
            <person name="Nielsen M.R."/>
            <person name="Sondergaard T.E."/>
            <person name="Sorensen J.L."/>
            <person name="Fitzpatrick D.A."/>
            <person name="Frisvad J.C."/>
            <person name="Nielsen K.L."/>
        </authorList>
    </citation>
    <scope>NUCLEOTIDE SEQUENCE</scope>
    <source>
        <strain evidence="1">IBT 23319</strain>
    </source>
</reference>
<keyword evidence="2" id="KW-1185">Reference proteome</keyword>
<dbReference type="RefSeq" id="XP_056503683.1">
    <property type="nucleotide sequence ID" value="XM_056641189.1"/>
</dbReference>
<dbReference type="EMBL" id="JAPQKT010000002">
    <property type="protein sequence ID" value="KAJ5240678.1"/>
    <property type="molecule type" value="Genomic_DNA"/>
</dbReference>
<proteinExistence type="predicted"/>